<organism evidence="4 5">
    <name type="scientific">Bagarius yarrelli</name>
    <name type="common">Goonch</name>
    <name type="synonym">Bagrus yarrelli</name>
    <dbReference type="NCBI Taxonomy" id="175774"/>
    <lineage>
        <taxon>Eukaryota</taxon>
        <taxon>Metazoa</taxon>
        <taxon>Chordata</taxon>
        <taxon>Craniata</taxon>
        <taxon>Vertebrata</taxon>
        <taxon>Euteleostomi</taxon>
        <taxon>Actinopterygii</taxon>
        <taxon>Neopterygii</taxon>
        <taxon>Teleostei</taxon>
        <taxon>Ostariophysi</taxon>
        <taxon>Siluriformes</taxon>
        <taxon>Sisoridae</taxon>
        <taxon>Sisorinae</taxon>
        <taxon>Bagarius</taxon>
    </lineage>
</organism>
<dbReference type="Proteomes" id="UP000319801">
    <property type="component" value="Unassembled WGS sequence"/>
</dbReference>
<name>A0A556VU93_BAGYA</name>
<keyword evidence="2" id="KW-0472">Membrane</keyword>
<evidence type="ECO:0000313" key="4">
    <source>
        <dbReference type="EMBL" id="TTP27307.1"/>
    </source>
</evidence>
<keyword evidence="2" id="KW-0812">Transmembrane</keyword>
<proteinExistence type="predicted"/>
<evidence type="ECO:0000256" key="1">
    <source>
        <dbReference type="SAM" id="MobiDB-lite"/>
    </source>
</evidence>
<evidence type="ECO:0000256" key="2">
    <source>
        <dbReference type="SAM" id="Phobius"/>
    </source>
</evidence>
<gene>
    <name evidence="4" type="ORF">Baya_16051</name>
</gene>
<evidence type="ECO:0000259" key="3">
    <source>
        <dbReference type="PROSITE" id="PS50835"/>
    </source>
</evidence>
<dbReference type="EMBL" id="VCAZ01000258">
    <property type="protein sequence ID" value="TTP27307.1"/>
    <property type="molecule type" value="Genomic_DNA"/>
</dbReference>
<dbReference type="PANTHER" id="PTHR13771">
    <property type="entry name" value="INTERCELLULAR ADHESION MOLECULE"/>
    <property type="match status" value="1"/>
</dbReference>
<dbReference type="GO" id="GO:0007155">
    <property type="term" value="P:cell adhesion"/>
    <property type="evidence" value="ECO:0007669"/>
    <property type="project" value="InterPro"/>
</dbReference>
<feature type="compositionally biased region" description="Polar residues" evidence="1">
    <location>
        <begin position="207"/>
        <end position="222"/>
    </location>
</feature>
<keyword evidence="5" id="KW-1185">Reference proteome</keyword>
<protein>
    <recommendedName>
        <fullName evidence="3">Ig-like domain-containing protein</fullName>
    </recommendedName>
</protein>
<dbReference type="SUPFAM" id="SSF48726">
    <property type="entry name" value="Immunoglobulin"/>
    <property type="match status" value="1"/>
</dbReference>
<dbReference type="GO" id="GO:0005178">
    <property type="term" value="F:integrin binding"/>
    <property type="evidence" value="ECO:0007669"/>
    <property type="project" value="InterPro"/>
</dbReference>
<dbReference type="InterPro" id="IPR013783">
    <property type="entry name" value="Ig-like_fold"/>
</dbReference>
<sequence length="241" mass="26874">MEGDNCLLQCNVQNVAPVQYLELTLYRQKFRQPFPVWHLNFNEFITTPVNKSIDILVHSSRNDDGAQYWCEAKLKLGPEGPQPLPVFKSQPLNIAIHYKPMFLNDTEILEAGEEELTLKCFASANPPSVYIWTGRSLEREVKSSLLSVSYPGNYTCIASNPHGKAKKLFIIKPKYHENTTFWIMLGVGLALAVALIIGYIIIKRGSTSRGSANLGKSSSPSVQKEEGQELVSTVKCPTEVS</sequence>
<evidence type="ECO:0000313" key="5">
    <source>
        <dbReference type="Proteomes" id="UP000319801"/>
    </source>
</evidence>
<dbReference type="PANTHER" id="PTHR13771:SF9">
    <property type="entry name" value="INTERCELLULAR ADHESION MOLECULE 5"/>
    <property type="match status" value="1"/>
</dbReference>
<dbReference type="InterPro" id="IPR007110">
    <property type="entry name" value="Ig-like_dom"/>
</dbReference>
<feature type="region of interest" description="Disordered" evidence="1">
    <location>
        <begin position="207"/>
        <end position="241"/>
    </location>
</feature>
<dbReference type="PROSITE" id="PS50835">
    <property type="entry name" value="IG_LIKE"/>
    <property type="match status" value="1"/>
</dbReference>
<dbReference type="Gene3D" id="2.60.40.10">
    <property type="entry name" value="Immunoglobulins"/>
    <property type="match status" value="2"/>
</dbReference>
<reference evidence="4 5" key="1">
    <citation type="journal article" date="2019" name="Genome Biol. Evol.">
        <title>Whole-Genome Sequencing of the Giant Devil Catfish, Bagarius yarrelli.</title>
        <authorList>
            <person name="Jiang W."/>
            <person name="Lv Y."/>
            <person name="Cheng L."/>
            <person name="Yang K."/>
            <person name="Chao B."/>
            <person name="Wang X."/>
            <person name="Li Y."/>
            <person name="Pan X."/>
            <person name="You X."/>
            <person name="Zhang Y."/>
            <person name="Yang J."/>
            <person name="Li J."/>
            <person name="Zhang X."/>
            <person name="Liu S."/>
            <person name="Sun C."/>
            <person name="Yang J."/>
            <person name="Shi Q."/>
        </authorList>
    </citation>
    <scope>NUCLEOTIDE SEQUENCE [LARGE SCALE GENOMIC DNA]</scope>
    <source>
        <strain evidence="4">JWS20170419001</strain>
        <tissue evidence="4">Muscle</tissue>
    </source>
</reference>
<feature type="transmembrane region" description="Helical" evidence="2">
    <location>
        <begin position="181"/>
        <end position="202"/>
    </location>
</feature>
<comment type="caution">
    <text evidence="4">The sequence shown here is derived from an EMBL/GenBank/DDBJ whole genome shotgun (WGS) entry which is preliminary data.</text>
</comment>
<dbReference type="InterPro" id="IPR047012">
    <property type="entry name" value="ICAM_VCAM"/>
</dbReference>
<keyword evidence="2" id="KW-1133">Transmembrane helix</keyword>
<accession>A0A556VU93</accession>
<dbReference type="AlphaFoldDB" id="A0A556VU93"/>
<dbReference type="InterPro" id="IPR036179">
    <property type="entry name" value="Ig-like_dom_sf"/>
</dbReference>
<dbReference type="OrthoDB" id="5843397at2759"/>
<feature type="domain" description="Ig-like" evidence="3">
    <location>
        <begin position="85"/>
        <end position="160"/>
    </location>
</feature>